<gene>
    <name evidence="1" type="ORF">FC92_GL000890</name>
</gene>
<dbReference type="STRING" id="1423759.FC92_GL000890"/>
<dbReference type="InterPro" id="IPR037914">
    <property type="entry name" value="SpoVT-AbrB_sf"/>
</dbReference>
<protein>
    <recommendedName>
        <fullName evidence="3">SpoVT-AbrB domain-containing protein</fullName>
    </recommendedName>
</protein>
<sequence>MPELTIRRIGNSTGSIFPKYLGLNEGDKIEYKQEGQKLILDLESINIKRDREMIEKSFEDFEKGKWINEEAMKQKFGKYGWGK</sequence>
<dbReference type="EMBL" id="AZDX01000026">
    <property type="protein sequence ID" value="KRL06318.1"/>
    <property type="molecule type" value="Genomic_DNA"/>
</dbReference>
<name>A0A0R1MDZ8_9LACO</name>
<dbReference type="SUPFAM" id="SSF89447">
    <property type="entry name" value="AbrB/MazE/MraZ-like"/>
    <property type="match status" value="1"/>
</dbReference>
<keyword evidence="2" id="KW-1185">Reference proteome</keyword>
<organism evidence="1 2">
    <name type="scientific">Liquorilactobacillus hordei DSM 19519</name>
    <dbReference type="NCBI Taxonomy" id="1423759"/>
    <lineage>
        <taxon>Bacteria</taxon>
        <taxon>Bacillati</taxon>
        <taxon>Bacillota</taxon>
        <taxon>Bacilli</taxon>
        <taxon>Lactobacillales</taxon>
        <taxon>Lactobacillaceae</taxon>
        <taxon>Liquorilactobacillus</taxon>
    </lineage>
</organism>
<reference evidence="1 2" key="1">
    <citation type="journal article" date="2015" name="Genome Announc.">
        <title>Expanding the biotechnology potential of lactobacilli through comparative genomics of 213 strains and associated genera.</title>
        <authorList>
            <person name="Sun Z."/>
            <person name="Harris H.M."/>
            <person name="McCann A."/>
            <person name="Guo C."/>
            <person name="Argimon S."/>
            <person name="Zhang W."/>
            <person name="Yang X."/>
            <person name="Jeffery I.B."/>
            <person name="Cooney J.C."/>
            <person name="Kagawa T.F."/>
            <person name="Liu W."/>
            <person name="Song Y."/>
            <person name="Salvetti E."/>
            <person name="Wrobel A."/>
            <person name="Rasinkangas P."/>
            <person name="Parkhill J."/>
            <person name="Rea M.C."/>
            <person name="O'Sullivan O."/>
            <person name="Ritari J."/>
            <person name="Douillard F.P."/>
            <person name="Paul Ross R."/>
            <person name="Yang R."/>
            <person name="Briner A.E."/>
            <person name="Felis G.E."/>
            <person name="de Vos W.M."/>
            <person name="Barrangou R."/>
            <person name="Klaenhammer T.R."/>
            <person name="Caufield P.W."/>
            <person name="Cui Y."/>
            <person name="Zhang H."/>
            <person name="O'Toole P.W."/>
        </authorList>
    </citation>
    <scope>NUCLEOTIDE SEQUENCE [LARGE SCALE GENOMIC DNA]</scope>
    <source>
        <strain evidence="1 2">DSM 19519</strain>
    </source>
</reference>
<accession>A0A0R1MDZ8</accession>
<proteinExistence type="predicted"/>
<dbReference type="AlphaFoldDB" id="A0A0R1MDZ8"/>
<evidence type="ECO:0000313" key="1">
    <source>
        <dbReference type="EMBL" id="KRL06318.1"/>
    </source>
</evidence>
<comment type="caution">
    <text evidence="1">The sequence shown here is derived from an EMBL/GenBank/DDBJ whole genome shotgun (WGS) entry which is preliminary data.</text>
</comment>
<evidence type="ECO:0008006" key="3">
    <source>
        <dbReference type="Google" id="ProtNLM"/>
    </source>
</evidence>
<dbReference type="Gene3D" id="2.10.260.10">
    <property type="match status" value="1"/>
</dbReference>
<evidence type="ECO:0000313" key="2">
    <source>
        <dbReference type="Proteomes" id="UP000051448"/>
    </source>
</evidence>
<dbReference type="PATRIC" id="fig|1423759.3.peg.941"/>
<dbReference type="GeneID" id="98309682"/>
<dbReference type="RefSeq" id="WP_057869879.1">
    <property type="nucleotide sequence ID" value="NZ_AZDX01000026.1"/>
</dbReference>
<dbReference type="OrthoDB" id="2189846at2"/>
<dbReference type="Proteomes" id="UP000051448">
    <property type="component" value="Unassembled WGS sequence"/>
</dbReference>